<evidence type="ECO:0000313" key="1">
    <source>
        <dbReference type="EMBL" id="CRF52545.1"/>
    </source>
</evidence>
<dbReference type="AlphaFoldDB" id="A0A0K2Y5X0"/>
<dbReference type="RefSeq" id="WP_156295944.1">
    <property type="nucleotide sequence ID" value="NZ_CDMG01000006.1"/>
</dbReference>
<sequence>MPTSLTHQLQQLIDTHAPILYMPCQDKDALDSLIAQVRGDRECLEFDNA</sequence>
<evidence type="ECO:0000313" key="2">
    <source>
        <dbReference type="Proteomes" id="UP000043437"/>
    </source>
</evidence>
<dbReference type="EMBL" id="CDMG01000006">
    <property type="protein sequence ID" value="CRF52545.1"/>
    <property type="molecule type" value="Genomic_DNA"/>
</dbReference>
<reference evidence="2" key="1">
    <citation type="submission" date="2014-12" db="EMBL/GenBank/DDBJ databases">
        <authorList>
            <person name="Jaenicke S."/>
        </authorList>
    </citation>
    <scope>NUCLEOTIDE SEQUENCE [LARGE SCALE GENOMIC DNA]</scope>
</reference>
<dbReference type="Proteomes" id="UP000043437">
    <property type="component" value="Unassembled WGS sequence"/>
</dbReference>
<organism evidence="1 2">
    <name type="scientific">Helicobacter ailurogastricus</name>
    <dbReference type="NCBI Taxonomy" id="1578720"/>
    <lineage>
        <taxon>Bacteria</taxon>
        <taxon>Pseudomonadati</taxon>
        <taxon>Campylobacterota</taxon>
        <taxon>Epsilonproteobacteria</taxon>
        <taxon>Campylobacterales</taxon>
        <taxon>Helicobacteraceae</taxon>
        <taxon>Helicobacter</taxon>
    </lineage>
</organism>
<protein>
    <submittedName>
        <fullName evidence="1">Uncharacterized protein</fullName>
    </submittedName>
</protein>
<gene>
    <name evidence="1" type="ORF">HAL07_10100</name>
</gene>
<dbReference type="GeneID" id="82132524"/>
<accession>A0A0K2Y5X0</accession>
<name>A0A0K2Y5X0_9HELI</name>
<proteinExistence type="predicted"/>